<evidence type="ECO:0000313" key="3">
    <source>
        <dbReference type="Proteomes" id="UP000182649"/>
    </source>
</evidence>
<organism evidence="2 3">
    <name type="scientific">Nitrosospira multiformis</name>
    <dbReference type="NCBI Taxonomy" id="1231"/>
    <lineage>
        <taxon>Bacteria</taxon>
        <taxon>Pseudomonadati</taxon>
        <taxon>Pseudomonadota</taxon>
        <taxon>Betaproteobacteria</taxon>
        <taxon>Nitrosomonadales</taxon>
        <taxon>Nitrosomonadaceae</taxon>
        <taxon>Nitrosospira</taxon>
    </lineage>
</organism>
<gene>
    <name evidence="2" type="ORF">SAMN05216417_12821</name>
</gene>
<dbReference type="EMBL" id="FPBZ01000028">
    <property type="protein sequence ID" value="SFU76983.1"/>
    <property type="molecule type" value="Genomic_DNA"/>
</dbReference>
<feature type="compositionally biased region" description="Polar residues" evidence="1">
    <location>
        <begin position="33"/>
        <end position="45"/>
    </location>
</feature>
<feature type="region of interest" description="Disordered" evidence="1">
    <location>
        <begin position="30"/>
        <end position="55"/>
    </location>
</feature>
<accession>A0A1I7IVN1</accession>
<dbReference type="AlphaFoldDB" id="A0A1I7IVN1"/>
<evidence type="ECO:0000313" key="2">
    <source>
        <dbReference type="EMBL" id="SFU76983.1"/>
    </source>
</evidence>
<sequence length="55" mass="5805">MNRVLGMPRTRSLYLKQGDASAKGIAVPRASSGLVSQDQTPTGDASVNARFPQMA</sequence>
<dbReference type="Proteomes" id="UP000182649">
    <property type="component" value="Unassembled WGS sequence"/>
</dbReference>
<reference evidence="3" key="1">
    <citation type="submission" date="2016-10" db="EMBL/GenBank/DDBJ databases">
        <authorList>
            <person name="Varghese N."/>
            <person name="Submissions S."/>
        </authorList>
    </citation>
    <scope>NUCLEOTIDE SEQUENCE [LARGE SCALE GENOMIC DNA]</scope>
    <source>
        <strain evidence="3">Nl14</strain>
    </source>
</reference>
<name>A0A1I7IVN1_9PROT</name>
<evidence type="ECO:0000256" key="1">
    <source>
        <dbReference type="SAM" id="MobiDB-lite"/>
    </source>
</evidence>
<proteinExistence type="predicted"/>
<protein>
    <submittedName>
        <fullName evidence="2">Uncharacterized protein</fullName>
    </submittedName>
</protein>